<feature type="compositionally biased region" description="Polar residues" evidence="2">
    <location>
        <begin position="276"/>
        <end position="289"/>
    </location>
</feature>
<dbReference type="CDD" id="cd06257">
    <property type="entry name" value="DnaJ"/>
    <property type="match status" value="1"/>
</dbReference>
<organism evidence="3 4">
    <name type="scientific">Perkinsus olseni</name>
    <name type="common">Perkinsus atlanticus</name>
    <dbReference type="NCBI Taxonomy" id="32597"/>
    <lineage>
        <taxon>Eukaryota</taxon>
        <taxon>Sar</taxon>
        <taxon>Alveolata</taxon>
        <taxon>Perkinsozoa</taxon>
        <taxon>Perkinsea</taxon>
        <taxon>Perkinsida</taxon>
        <taxon>Perkinsidae</taxon>
        <taxon>Perkinsus</taxon>
    </lineage>
</organism>
<dbReference type="InterPro" id="IPR001623">
    <property type="entry name" value="DnaJ_domain"/>
</dbReference>
<feature type="compositionally biased region" description="Pro residues" evidence="2">
    <location>
        <begin position="609"/>
        <end position="618"/>
    </location>
</feature>
<dbReference type="PANTHER" id="PTHR23159">
    <property type="entry name" value="CENTROSOMAL PROTEIN 2"/>
    <property type="match status" value="1"/>
</dbReference>
<feature type="compositionally biased region" description="Basic and acidic residues" evidence="2">
    <location>
        <begin position="1878"/>
        <end position="1888"/>
    </location>
</feature>
<evidence type="ECO:0000313" key="3">
    <source>
        <dbReference type="EMBL" id="KAF4666798.1"/>
    </source>
</evidence>
<feature type="coiled-coil region" evidence="1">
    <location>
        <begin position="1653"/>
        <end position="1742"/>
    </location>
</feature>
<feature type="compositionally biased region" description="Polar residues" evidence="2">
    <location>
        <begin position="122"/>
        <end position="132"/>
    </location>
</feature>
<evidence type="ECO:0008006" key="5">
    <source>
        <dbReference type="Google" id="ProtNLM"/>
    </source>
</evidence>
<reference evidence="3 4" key="1">
    <citation type="submission" date="2020-04" db="EMBL/GenBank/DDBJ databases">
        <title>Perkinsus olseni comparative genomics.</title>
        <authorList>
            <person name="Bogema D.R."/>
        </authorList>
    </citation>
    <scope>NUCLEOTIDE SEQUENCE [LARGE SCALE GENOMIC DNA]</scope>
    <source>
        <strain evidence="3">ATCC PRA-179</strain>
    </source>
</reference>
<dbReference type="OrthoDB" id="448517at2759"/>
<feature type="region of interest" description="Disordered" evidence="2">
    <location>
        <begin position="251"/>
        <end position="289"/>
    </location>
</feature>
<feature type="coiled-coil region" evidence="1">
    <location>
        <begin position="1408"/>
        <end position="1435"/>
    </location>
</feature>
<feature type="compositionally biased region" description="Polar residues" evidence="2">
    <location>
        <begin position="1833"/>
        <end position="1848"/>
    </location>
</feature>
<evidence type="ECO:0000313" key="4">
    <source>
        <dbReference type="Proteomes" id="UP000570595"/>
    </source>
</evidence>
<gene>
    <name evidence="3" type="ORF">FOZ61_009236</name>
</gene>
<feature type="region of interest" description="Disordered" evidence="2">
    <location>
        <begin position="606"/>
        <end position="637"/>
    </location>
</feature>
<name>A0A7J6M5D5_PEROL</name>
<dbReference type="PANTHER" id="PTHR23159:SF60">
    <property type="entry name" value="SPINDLE ASSEMBLY ABNORMAL PROTEIN 4"/>
    <property type="match status" value="1"/>
</dbReference>
<feature type="compositionally biased region" description="Polar residues" evidence="2">
    <location>
        <begin position="251"/>
        <end position="266"/>
    </location>
</feature>
<feature type="region of interest" description="Disordered" evidence="2">
    <location>
        <begin position="1827"/>
        <end position="1889"/>
    </location>
</feature>
<dbReference type="EMBL" id="JABAHT010000066">
    <property type="protein sequence ID" value="KAF4666798.1"/>
    <property type="molecule type" value="Genomic_DNA"/>
</dbReference>
<accession>A0A7J6M5D5</accession>
<dbReference type="InterPro" id="IPR036869">
    <property type="entry name" value="J_dom_sf"/>
</dbReference>
<feature type="coiled-coil region" evidence="1">
    <location>
        <begin position="1038"/>
        <end position="1291"/>
    </location>
</feature>
<feature type="compositionally biased region" description="Basic and acidic residues" evidence="2">
    <location>
        <begin position="571"/>
        <end position="585"/>
    </location>
</feature>
<comment type="caution">
    <text evidence="3">The sequence shown here is derived from an EMBL/GenBank/DDBJ whole genome shotgun (WGS) entry which is preliminary data.</text>
</comment>
<evidence type="ECO:0000256" key="2">
    <source>
        <dbReference type="SAM" id="MobiDB-lite"/>
    </source>
</evidence>
<keyword evidence="1" id="KW-0175">Coiled coil</keyword>
<dbReference type="Proteomes" id="UP000570595">
    <property type="component" value="Unassembled WGS sequence"/>
</dbReference>
<feature type="region of interest" description="Disordered" evidence="2">
    <location>
        <begin position="117"/>
        <end position="138"/>
    </location>
</feature>
<evidence type="ECO:0000256" key="1">
    <source>
        <dbReference type="SAM" id="Coils"/>
    </source>
</evidence>
<proteinExistence type="predicted"/>
<protein>
    <recommendedName>
        <fullName evidence="5">J domain-containing protein</fullName>
    </recommendedName>
</protein>
<feature type="region of interest" description="Disordered" evidence="2">
    <location>
        <begin position="336"/>
        <end position="406"/>
    </location>
</feature>
<feature type="region of interest" description="Disordered" evidence="2">
    <location>
        <begin position="963"/>
        <end position="983"/>
    </location>
</feature>
<feature type="region of interest" description="Disordered" evidence="2">
    <location>
        <begin position="570"/>
        <end position="589"/>
    </location>
</feature>
<dbReference type="Gene3D" id="1.10.287.110">
    <property type="entry name" value="DnaJ domain"/>
    <property type="match status" value="1"/>
</dbReference>
<dbReference type="SUPFAM" id="SSF46565">
    <property type="entry name" value="Chaperone J-domain"/>
    <property type="match status" value="1"/>
</dbReference>
<sequence length="1904" mass="211862">MPAVHDAKKKLMASQGFTPQIQSSFSPEDVRKLFYSTTTKETFVDKSVVVGKSSSGASSSSQSMSCIHKIDEDMARRGEFKPNRAPFWPREMSAYMEQYQPLPLQGAVINRELAKTFRPASSPANGPSPQQKGRSRYSDDYVVYPGARKEAMLRPAVQTHVDGELYLLYKQPASHEFYPDWQRNSGGIECVGERCKPPIPKPTTSTMGFHFDARTRYSEDYPPGSGADSAIAMDARESCRVLLEHGSYAEDNSSRVQGNAVPNRNTVDGEDIARRGQTSATEHSEGFDQQWTSAARECVRWYRNRAPKYYITGAGVRGFVERVKFRMARLLLLPQGNSIGTVDGGSEEEEEGRTKSYRRRGRPSNGTRHSTEVRARPASGDAPEDGPQEARDRRDAPLPIGDSTVLEASSSARADTLLQRQLMDCAMGVVKAREAERGARVVVEGLEGRWTELLAGCSAMELSRCVAPPPVGDLCGILSLGGKDFALCEVEQSDATEGRCWVVVLGERGQRVWVEPSDLCLLPGAIKAAARALLRDMDEASAELSKRMAGTKQAMDRAASAQEGLIAALEEESRQEQEEDGKSSVEENCVAPPERMRESIGYQPYWHPSLPPLPPSIPVEPDSEFEGEKQGAGDESDDVAVVEEEVASSIGYPSAHPGEARHVLGTSLGKGTPSLEVEQGPLHVGDGSSDVPAGMPDLGLLKSWGTGKREGGGYRRGEANRATVTIRERVVVGQVGQQRDELKEEGFADNYYDNSEEERLPADHRQQQQQEAGDPWATYAAAQREYYRQWEEYMKQRQAEFLMAQREHYHRGYPVIPPGSMPFTHQQKRSLVRTPSTVFPPPQDIVSEHLTEPLEGDDWSSRVAYEIKVEVVRDMQASLFAGEEVAARKTAFKQLTVKWHPDKNPDNSQVAKKVFQFLQVIKPWYLTEDPTCIAAAAATQCCCLSVNSSVAVSGCASTSSLLGDSSGRKRGGGRRRSDAGVDKENLKAQANECMDLRKQLAVEQERRGKAESMVRQLKGQLREYKGKRMSDDEKDKRIDRLLRRLSLVAAELEESRKQARDAEGVHEKAMLELAAVKQGAAKERSQQAQALADLRHASTKRIAELTAECEKLEEAVAEGEGRKADVDKHRDRMVAMEIVIENLTREGKEQTTEKELLQKQVGELKEKLAALEEVKGREIDELKSVEARRTREMLDRIRAVEQELEASQGLHKKYENEVTSELAAVRRRMEVEERSKLAAEERYEKLKVAEARRLGEVSALKLELVEVREALRASEAKAESLARELEEEGDEAVPPIELLIEDQEGGEALITEEATVTQPSPLPRSVIESPGVVSLYSTPGGLANSSVKRRRRLRRVSALLLDAAVTLQHSGAMGELKDQVFNITAQLVESIAQQRCAQEERDSACVRLADVQMQLAEERERMEELKAEVNTKARESMISSGRAAVAEGMLRELAEDRQREKLSLLAEIASLRSTLLENEATAAQSAASARVGMQEARERIRVLETRLGMQDNSFAAMVEQCTKWKAQNEHLQSQVSARELELDSVRASLREWKGRAAELSDDLVRAGDSLVNTEASMLDLQFKVSFYETLYTQKEASVIVARACVVGLSRAAMVAAEEEKAREAALRAAEILSSRAEVARTKEEAAAHLAATLEYMQHEKEELEALIRETQEETYQLRNGIEELDKERESMGEELRITRERMAEREAEVEVLRATGLSAEQRQCLEGEIEGANKTLREALGDLASTRADLETAAKEVARCHKIMERFDMEAITSGTASNANSGGNRLSQSRRVSYVQHLRHEINNLYEENKRLRNERQALEAQLLMGTRRSPAGQNTPSPGGSNSFTPRRTPRKGPVPPRTPKTPMGMAAAELARRKREAEEMKINERHRQRFSLRLLYDLRES</sequence>